<dbReference type="PROSITE" id="PS50109">
    <property type="entry name" value="HIS_KIN"/>
    <property type="match status" value="1"/>
</dbReference>
<evidence type="ECO:0000256" key="6">
    <source>
        <dbReference type="ARBA" id="ARBA00023012"/>
    </source>
</evidence>
<feature type="transmembrane region" description="Helical" evidence="7">
    <location>
        <begin position="155"/>
        <end position="178"/>
    </location>
</feature>
<dbReference type="GO" id="GO:0004721">
    <property type="term" value="F:phosphoprotein phosphatase activity"/>
    <property type="evidence" value="ECO:0007669"/>
    <property type="project" value="TreeGrafter"/>
</dbReference>
<evidence type="ECO:0000256" key="5">
    <source>
        <dbReference type="ARBA" id="ARBA00022777"/>
    </source>
</evidence>
<evidence type="ECO:0000256" key="3">
    <source>
        <dbReference type="ARBA" id="ARBA00022553"/>
    </source>
</evidence>
<proteinExistence type="predicted"/>
<dbReference type="EMBL" id="FAXN01000047">
    <property type="protein sequence ID" value="CUV65830.1"/>
    <property type="molecule type" value="Genomic_DNA"/>
</dbReference>
<dbReference type="GO" id="GO:0000155">
    <property type="term" value="F:phosphorelay sensor kinase activity"/>
    <property type="evidence" value="ECO:0007669"/>
    <property type="project" value="InterPro"/>
</dbReference>
<dbReference type="GO" id="GO:0005886">
    <property type="term" value="C:plasma membrane"/>
    <property type="evidence" value="ECO:0007669"/>
    <property type="project" value="TreeGrafter"/>
</dbReference>
<feature type="transmembrane region" description="Helical" evidence="7">
    <location>
        <begin position="21"/>
        <end position="41"/>
    </location>
</feature>
<dbReference type="Pfam" id="PF02518">
    <property type="entry name" value="HATPase_c"/>
    <property type="match status" value="1"/>
</dbReference>
<dbReference type="SMART" id="SM00387">
    <property type="entry name" value="HATPase_c"/>
    <property type="match status" value="1"/>
</dbReference>
<gene>
    <name evidence="9" type="ORF">BN3087_460003</name>
</gene>
<protein>
    <recommendedName>
        <fullName evidence="2">histidine kinase</fullName>
        <ecNumber evidence="2">2.7.13.3</ecNumber>
    </recommendedName>
</protein>
<dbReference type="InterPro" id="IPR004358">
    <property type="entry name" value="Sig_transdc_His_kin-like_C"/>
</dbReference>
<dbReference type="InterPro" id="IPR036890">
    <property type="entry name" value="HATPase_C_sf"/>
</dbReference>
<evidence type="ECO:0000313" key="9">
    <source>
        <dbReference type="EMBL" id="CUV65830.1"/>
    </source>
</evidence>
<keyword evidence="5 9" id="KW-0418">Kinase</keyword>
<reference evidence="9" key="1">
    <citation type="submission" date="2015-11" db="EMBL/GenBank/DDBJ databases">
        <authorList>
            <person name="Zhang Y."/>
            <person name="Guo Z."/>
        </authorList>
    </citation>
    <scope>NUCLEOTIDE SEQUENCE</scope>
    <source>
        <strain evidence="9">BN30871</strain>
    </source>
</reference>
<dbReference type="SUPFAM" id="SSF47384">
    <property type="entry name" value="Homodimeric domain of signal transducing histidine kinase"/>
    <property type="match status" value="1"/>
</dbReference>
<dbReference type="InterPro" id="IPR050351">
    <property type="entry name" value="BphY/WalK/GraS-like"/>
</dbReference>
<dbReference type="SMART" id="SM00388">
    <property type="entry name" value="HisKA"/>
    <property type="match status" value="1"/>
</dbReference>
<dbReference type="Pfam" id="PF00512">
    <property type="entry name" value="HisKA"/>
    <property type="match status" value="1"/>
</dbReference>
<keyword evidence="3" id="KW-0597">Phosphoprotein</keyword>
<dbReference type="CDD" id="cd00082">
    <property type="entry name" value="HisKA"/>
    <property type="match status" value="1"/>
</dbReference>
<accession>A0A0S4XPZ7</accession>
<dbReference type="EC" id="2.7.13.3" evidence="2"/>
<dbReference type="InterPro" id="IPR003661">
    <property type="entry name" value="HisK_dim/P_dom"/>
</dbReference>
<organism evidence="9">
    <name type="scientific">Sulfurovum sp. enrichment culture clone C5</name>
    <dbReference type="NCBI Taxonomy" id="497650"/>
    <lineage>
        <taxon>Bacteria</taxon>
        <taxon>Pseudomonadati</taxon>
        <taxon>Campylobacterota</taxon>
        <taxon>Epsilonproteobacteria</taxon>
        <taxon>Campylobacterales</taxon>
        <taxon>Sulfurovaceae</taxon>
        <taxon>Sulfurovum</taxon>
        <taxon>environmental samples</taxon>
    </lineage>
</organism>
<dbReference type="GO" id="GO:0016036">
    <property type="term" value="P:cellular response to phosphate starvation"/>
    <property type="evidence" value="ECO:0007669"/>
    <property type="project" value="TreeGrafter"/>
</dbReference>
<name>A0A0S4XPZ7_9BACT</name>
<keyword evidence="6" id="KW-0902">Two-component regulatory system</keyword>
<evidence type="ECO:0000256" key="2">
    <source>
        <dbReference type="ARBA" id="ARBA00012438"/>
    </source>
</evidence>
<feature type="domain" description="Histidine kinase" evidence="8">
    <location>
        <begin position="194"/>
        <end position="394"/>
    </location>
</feature>
<dbReference type="AlphaFoldDB" id="A0A0S4XPZ7"/>
<dbReference type="InterPro" id="IPR003594">
    <property type="entry name" value="HATPase_dom"/>
</dbReference>
<sequence>MLRNKVTNSLLANEKKSLHRFLVLYIIMMISIISLISIYYYQYQKQLMMLNQRVILSDYASEQARKIKSLHFLFPEQDTYPRDDRFRSGIYDLEYEKIFSLLKSSEIYFDRELYITKDKKIHFIKIFDDYYLGTKYLILEIDDDGMWIHDTWHDIIFYGGFGILIFSIIGFFLLNLFLSPMKTSLSILDRFIKDTTHELNTPLSAILTNIEMIDLSKISEDNRKKINRINIAAKTVSVLYNDLTYVTLENNIYSSSEKINLKNIIEERVEYFDILAKSKEIDFRLELNDSFLVVNKNKFTRVVDNLISNAIKYNRRKGSIGIRLLGNSLTVEDSGLGIESNKLDYIFDRYSRFSNSEGGFGIGLSIVKDIIDEYEMDIKVKSQINKGTSITIIW</sequence>
<keyword evidence="7" id="KW-0472">Membrane</keyword>
<dbReference type="PANTHER" id="PTHR45453:SF1">
    <property type="entry name" value="PHOSPHATE REGULON SENSOR PROTEIN PHOR"/>
    <property type="match status" value="1"/>
</dbReference>
<dbReference type="PANTHER" id="PTHR45453">
    <property type="entry name" value="PHOSPHATE REGULON SENSOR PROTEIN PHOR"/>
    <property type="match status" value="1"/>
</dbReference>
<dbReference type="PRINTS" id="PR00344">
    <property type="entry name" value="BCTRLSENSOR"/>
</dbReference>
<evidence type="ECO:0000256" key="1">
    <source>
        <dbReference type="ARBA" id="ARBA00000085"/>
    </source>
</evidence>
<evidence type="ECO:0000256" key="7">
    <source>
        <dbReference type="SAM" id="Phobius"/>
    </source>
</evidence>
<comment type="catalytic activity">
    <reaction evidence="1">
        <text>ATP + protein L-histidine = ADP + protein N-phospho-L-histidine.</text>
        <dbReference type="EC" id="2.7.13.3"/>
    </reaction>
</comment>
<dbReference type="Gene3D" id="1.10.287.130">
    <property type="match status" value="1"/>
</dbReference>
<dbReference type="InterPro" id="IPR036097">
    <property type="entry name" value="HisK_dim/P_sf"/>
</dbReference>
<evidence type="ECO:0000256" key="4">
    <source>
        <dbReference type="ARBA" id="ARBA00022679"/>
    </source>
</evidence>
<keyword evidence="7" id="KW-0812">Transmembrane</keyword>
<dbReference type="Gene3D" id="3.30.565.10">
    <property type="entry name" value="Histidine kinase-like ATPase, C-terminal domain"/>
    <property type="match status" value="1"/>
</dbReference>
<keyword evidence="4" id="KW-0808">Transferase</keyword>
<evidence type="ECO:0000259" key="8">
    <source>
        <dbReference type="PROSITE" id="PS50109"/>
    </source>
</evidence>
<dbReference type="CDD" id="cd00075">
    <property type="entry name" value="HATPase"/>
    <property type="match status" value="1"/>
</dbReference>
<dbReference type="SUPFAM" id="SSF55874">
    <property type="entry name" value="ATPase domain of HSP90 chaperone/DNA topoisomerase II/histidine kinase"/>
    <property type="match status" value="1"/>
</dbReference>
<dbReference type="InterPro" id="IPR005467">
    <property type="entry name" value="His_kinase_dom"/>
</dbReference>
<keyword evidence="7" id="KW-1133">Transmembrane helix</keyword>